<keyword evidence="3" id="KW-0804">Transcription</keyword>
<gene>
    <name evidence="5" type="ORF">ACFOET_18640</name>
</gene>
<dbReference type="SUPFAM" id="SSF47413">
    <property type="entry name" value="lambda repressor-like DNA-binding domains"/>
    <property type="match status" value="1"/>
</dbReference>
<dbReference type="InterPro" id="IPR028082">
    <property type="entry name" value="Peripla_BP_I"/>
</dbReference>
<proteinExistence type="predicted"/>
<dbReference type="Proteomes" id="UP001595526">
    <property type="component" value="Unassembled WGS sequence"/>
</dbReference>
<dbReference type="InterPro" id="IPR000843">
    <property type="entry name" value="HTH_LacI"/>
</dbReference>
<dbReference type="SUPFAM" id="SSF53822">
    <property type="entry name" value="Periplasmic binding protein-like I"/>
    <property type="match status" value="1"/>
</dbReference>
<accession>A0ABV7JR92</accession>
<dbReference type="Gene3D" id="3.40.50.2300">
    <property type="match status" value="2"/>
</dbReference>
<evidence type="ECO:0000256" key="2">
    <source>
        <dbReference type="ARBA" id="ARBA00023125"/>
    </source>
</evidence>
<dbReference type="InterPro" id="IPR010982">
    <property type="entry name" value="Lambda_DNA-bd_dom_sf"/>
</dbReference>
<dbReference type="SMART" id="SM00354">
    <property type="entry name" value="HTH_LACI"/>
    <property type="match status" value="1"/>
</dbReference>
<keyword evidence="1" id="KW-0805">Transcription regulation</keyword>
<dbReference type="PANTHER" id="PTHR30146">
    <property type="entry name" value="LACI-RELATED TRANSCRIPTIONAL REPRESSOR"/>
    <property type="match status" value="1"/>
</dbReference>
<dbReference type="EMBL" id="JBHRTA010000058">
    <property type="protein sequence ID" value="MFC3199642.1"/>
    <property type="molecule type" value="Genomic_DNA"/>
</dbReference>
<sequence>MKSKNDKRPTIYDIAQALNIAPSSVSKALNDSPSVSEKVKILVRDKARELNYRHNSQAASLRKGTSRTIGVIVPKINSAFFSNAISGMEEVCFDHSHQLIICQTEESYAKEKQAIETLITNNVDCIIISQSIETKSDNHLKEVMKRNIPLIQFDRVNKSISCHQVVNDNKTAAYHAVKELLKQGYKNIAFLGGSFEMDVYNERREGYLQALKENGMMIPYDYVVAGIHSEQNGYDAASLLLDSQLSPDAFLTASDYIAFGVMKAVFDKALSIPDDVGVIGFANEPFSAMIVPSLTTVDQNSRAMGIETAKIYFDELMDSQKSNVPITKTVPCTIICRDSIRKK</sequence>
<evidence type="ECO:0000313" key="5">
    <source>
        <dbReference type="EMBL" id="MFC3199642.1"/>
    </source>
</evidence>
<evidence type="ECO:0000313" key="6">
    <source>
        <dbReference type="Proteomes" id="UP001595526"/>
    </source>
</evidence>
<reference evidence="6" key="1">
    <citation type="journal article" date="2019" name="Int. J. Syst. Evol. Microbiol.">
        <title>The Global Catalogue of Microorganisms (GCM) 10K type strain sequencing project: providing services to taxonomists for standard genome sequencing and annotation.</title>
        <authorList>
            <consortium name="The Broad Institute Genomics Platform"/>
            <consortium name="The Broad Institute Genome Sequencing Center for Infectious Disease"/>
            <person name="Wu L."/>
            <person name="Ma J."/>
        </authorList>
    </citation>
    <scope>NUCLEOTIDE SEQUENCE [LARGE SCALE GENOMIC DNA]</scope>
    <source>
        <strain evidence="6">KCTC 52416</strain>
    </source>
</reference>
<organism evidence="5 6">
    <name type="scientific">Parapedobacter deserti</name>
    <dbReference type="NCBI Taxonomy" id="1912957"/>
    <lineage>
        <taxon>Bacteria</taxon>
        <taxon>Pseudomonadati</taxon>
        <taxon>Bacteroidota</taxon>
        <taxon>Sphingobacteriia</taxon>
        <taxon>Sphingobacteriales</taxon>
        <taxon>Sphingobacteriaceae</taxon>
        <taxon>Parapedobacter</taxon>
    </lineage>
</organism>
<comment type="caution">
    <text evidence="5">The sequence shown here is derived from an EMBL/GenBank/DDBJ whole genome shotgun (WGS) entry which is preliminary data.</text>
</comment>
<evidence type="ECO:0000256" key="1">
    <source>
        <dbReference type="ARBA" id="ARBA00023015"/>
    </source>
</evidence>
<keyword evidence="2 5" id="KW-0238">DNA-binding</keyword>
<dbReference type="PROSITE" id="PS50932">
    <property type="entry name" value="HTH_LACI_2"/>
    <property type="match status" value="1"/>
</dbReference>
<dbReference type="Pfam" id="PF00532">
    <property type="entry name" value="Peripla_BP_1"/>
    <property type="match status" value="1"/>
</dbReference>
<keyword evidence="6" id="KW-1185">Reference proteome</keyword>
<dbReference type="RefSeq" id="WP_379025462.1">
    <property type="nucleotide sequence ID" value="NZ_JBHRTA010000058.1"/>
</dbReference>
<dbReference type="GO" id="GO:0003677">
    <property type="term" value="F:DNA binding"/>
    <property type="evidence" value="ECO:0007669"/>
    <property type="project" value="UniProtKB-KW"/>
</dbReference>
<evidence type="ECO:0000259" key="4">
    <source>
        <dbReference type="PROSITE" id="PS50932"/>
    </source>
</evidence>
<dbReference type="CDD" id="cd06267">
    <property type="entry name" value="PBP1_LacI_sugar_binding-like"/>
    <property type="match status" value="1"/>
</dbReference>
<feature type="domain" description="HTH lacI-type" evidence="4">
    <location>
        <begin position="9"/>
        <end position="63"/>
    </location>
</feature>
<evidence type="ECO:0000256" key="3">
    <source>
        <dbReference type="ARBA" id="ARBA00023163"/>
    </source>
</evidence>
<dbReference type="InterPro" id="IPR001761">
    <property type="entry name" value="Peripla_BP/Lac1_sug-bd_dom"/>
</dbReference>
<name>A0ABV7JR92_9SPHI</name>
<protein>
    <submittedName>
        <fullName evidence="5">LacI family DNA-binding transcriptional regulator</fullName>
    </submittedName>
</protein>
<dbReference type="Pfam" id="PF00356">
    <property type="entry name" value="LacI"/>
    <property type="match status" value="1"/>
</dbReference>
<dbReference type="PANTHER" id="PTHR30146:SF109">
    <property type="entry name" value="HTH-TYPE TRANSCRIPTIONAL REGULATOR GALS"/>
    <property type="match status" value="1"/>
</dbReference>
<dbReference type="CDD" id="cd01392">
    <property type="entry name" value="HTH_LacI"/>
    <property type="match status" value="1"/>
</dbReference>
<dbReference type="Gene3D" id="1.10.260.40">
    <property type="entry name" value="lambda repressor-like DNA-binding domains"/>
    <property type="match status" value="1"/>
</dbReference>